<feature type="binding site" evidence="3">
    <location>
        <position position="66"/>
    </location>
    <ligand>
        <name>substrate</name>
    </ligand>
</feature>
<evidence type="ECO:0000256" key="2">
    <source>
        <dbReference type="PIRSR" id="PIRSR613078-1"/>
    </source>
</evidence>
<dbReference type="SMART" id="SM00855">
    <property type="entry name" value="PGAM"/>
    <property type="match status" value="1"/>
</dbReference>
<dbReference type="GO" id="GO:0016791">
    <property type="term" value="F:phosphatase activity"/>
    <property type="evidence" value="ECO:0007669"/>
    <property type="project" value="TreeGrafter"/>
</dbReference>
<dbReference type="Proteomes" id="UP001443914">
    <property type="component" value="Unassembled WGS sequence"/>
</dbReference>
<dbReference type="Pfam" id="PF00300">
    <property type="entry name" value="His_Phos_1"/>
    <property type="match status" value="1"/>
</dbReference>
<dbReference type="GO" id="GO:0005829">
    <property type="term" value="C:cytosol"/>
    <property type="evidence" value="ECO:0007669"/>
    <property type="project" value="TreeGrafter"/>
</dbReference>
<dbReference type="Gene3D" id="3.40.50.1240">
    <property type="entry name" value="Phosphoglycerate mutase-like"/>
    <property type="match status" value="1"/>
</dbReference>
<reference evidence="4" key="1">
    <citation type="submission" date="2024-03" db="EMBL/GenBank/DDBJ databases">
        <title>WGS assembly of Saponaria officinalis var. Norfolk2.</title>
        <authorList>
            <person name="Jenkins J."/>
            <person name="Shu S."/>
            <person name="Grimwood J."/>
            <person name="Barry K."/>
            <person name="Goodstein D."/>
            <person name="Schmutz J."/>
            <person name="Leebens-Mack J."/>
            <person name="Osbourn A."/>
        </authorList>
    </citation>
    <scope>NUCLEOTIDE SEQUENCE [LARGE SCALE GENOMIC DNA]</scope>
    <source>
        <strain evidence="4">JIC</strain>
    </source>
</reference>
<evidence type="ECO:0008006" key="6">
    <source>
        <dbReference type="Google" id="ProtNLM"/>
    </source>
</evidence>
<sequence length="224" mass="24866">MGRANQSCTEIIIVRHGETYWNALGKMQGQTDTDLNDAGRQQAVAVAERLSRETDITALYSSDLMRALDTAKMIAAKHGLEVNKDQGLRERHTGELQGLLFRDMPTLNPKGYEAIKSHGLDDEVPGGGETRRDLRRRCTSSLQKIAEKHRGERVVVVTHGGVIEALYKWLSPDGKIEGIGNTSIGVVVLTQEDDWFIKSWNDVSHLRGTQVLKAKVFDDDNSSP</sequence>
<dbReference type="PANTHER" id="PTHR48100">
    <property type="entry name" value="BROAD-SPECIFICITY PHOSPHATASE YOR283W-RELATED"/>
    <property type="match status" value="1"/>
</dbReference>
<organism evidence="4 5">
    <name type="scientific">Saponaria officinalis</name>
    <name type="common">Common soapwort</name>
    <name type="synonym">Lychnis saponaria</name>
    <dbReference type="NCBI Taxonomy" id="3572"/>
    <lineage>
        <taxon>Eukaryota</taxon>
        <taxon>Viridiplantae</taxon>
        <taxon>Streptophyta</taxon>
        <taxon>Embryophyta</taxon>
        <taxon>Tracheophyta</taxon>
        <taxon>Spermatophyta</taxon>
        <taxon>Magnoliopsida</taxon>
        <taxon>eudicotyledons</taxon>
        <taxon>Gunneridae</taxon>
        <taxon>Pentapetalae</taxon>
        <taxon>Caryophyllales</taxon>
        <taxon>Caryophyllaceae</taxon>
        <taxon>Caryophylleae</taxon>
        <taxon>Saponaria</taxon>
    </lineage>
</organism>
<feature type="binding site" evidence="3">
    <location>
        <begin position="15"/>
        <end position="22"/>
    </location>
    <ligand>
        <name>substrate</name>
    </ligand>
</feature>
<proteinExistence type="inferred from homology"/>
<dbReference type="AlphaFoldDB" id="A0AAW1H330"/>
<evidence type="ECO:0000313" key="5">
    <source>
        <dbReference type="Proteomes" id="UP001443914"/>
    </source>
</evidence>
<gene>
    <name evidence="4" type="ORF">RND81_13G200400</name>
</gene>
<dbReference type="EMBL" id="JBDFQZ010000013">
    <property type="protein sequence ID" value="KAK9670412.1"/>
    <property type="molecule type" value="Genomic_DNA"/>
</dbReference>
<evidence type="ECO:0000313" key="4">
    <source>
        <dbReference type="EMBL" id="KAK9670412.1"/>
    </source>
</evidence>
<comment type="similarity">
    <text evidence="1">Belongs to the phosphoglycerate mutase family.</text>
</comment>
<dbReference type="InterPro" id="IPR029033">
    <property type="entry name" value="His_PPase_superfam"/>
</dbReference>
<dbReference type="SUPFAM" id="SSF53254">
    <property type="entry name" value="Phosphoglycerate mutase-like"/>
    <property type="match status" value="1"/>
</dbReference>
<accession>A0AAW1H330</accession>
<evidence type="ECO:0000256" key="1">
    <source>
        <dbReference type="ARBA" id="ARBA00038362"/>
    </source>
</evidence>
<comment type="caution">
    <text evidence="4">The sequence shown here is derived from an EMBL/GenBank/DDBJ whole genome shotgun (WGS) entry which is preliminary data.</text>
</comment>
<dbReference type="InterPro" id="IPR050275">
    <property type="entry name" value="PGM_Phosphatase"/>
</dbReference>
<feature type="active site" description="Proton donor/acceptor" evidence="2">
    <location>
        <position position="90"/>
    </location>
</feature>
<evidence type="ECO:0000256" key="3">
    <source>
        <dbReference type="PIRSR" id="PIRSR613078-2"/>
    </source>
</evidence>
<feature type="active site" description="Tele-phosphohistidine intermediate" evidence="2">
    <location>
        <position position="16"/>
    </location>
</feature>
<dbReference type="InterPro" id="IPR013078">
    <property type="entry name" value="His_Pase_superF_clade-1"/>
</dbReference>
<protein>
    <recommendedName>
        <fullName evidence="6">Histidine phosphatase family protein</fullName>
    </recommendedName>
</protein>
<name>A0AAW1H330_SAPOF</name>
<keyword evidence="5" id="KW-1185">Reference proteome</keyword>
<dbReference type="PANTHER" id="PTHR48100:SF34">
    <property type="entry name" value="PHOSPHOGLYCERATE MUTASE-LIKE PROTEIN 4"/>
    <property type="match status" value="1"/>
</dbReference>
<dbReference type="CDD" id="cd07067">
    <property type="entry name" value="HP_PGM_like"/>
    <property type="match status" value="1"/>
</dbReference>